<keyword evidence="8" id="KW-1185">Reference proteome</keyword>
<comment type="function">
    <text evidence="5">NDH-1 shuttles electrons from NADH, via FMN and iron-sulfur (Fe-S) centers, to quinones in the respiratory chain. The immediate electron acceptor for the enzyme in this species is believed to be ubiquinone. Couples the redox reaction to proton translocation (for every two electrons transferred, four hydrogen ions are translocated across the cytoplasmic membrane), and thus conserves the redox energy in a proton gradient. This subunit may bind ubiquinone.</text>
</comment>
<evidence type="ECO:0000256" key="2">
    <source>
        <dbReference type="ARBA" id="ARBA00022692"/>
    </source>
</evidence>
<keyword evidence="2 5" id="KW-0812">Transmembrane</keyword>
<keyword evidence="3 5" id="KW-1133">Transmembrane helix</keyword>
<keyword evidence="5" id="KW-0874">Quinone</keyword>
<comment type="catalytic activity">
    <reaction evidence="5">
        <text>a quinone + NADH + 5 H(+)(in) = a quinol + NAD(+) + 4 H(+)(out)</text>
        <dbReference type="Rhea" id="RHEA:57888"/>
        <dbReference type="ChEBI" id="CHEBI:15378"/>
        <dbReference type="ChEBI" id="CHEBI:24646"/>
        <dbReference type="ChEBI" id="CHEBI:57540"/>
        <dbReference type="ChEBI" id="CHEBI:57945"/>
        <dbReference type="ChEBI" id="CHEBI:132124"/>
    </reaction>
</comment>
<evidence type="ECO:0000256" key="1">
    <source>
        <dbReference type="ARBA" id="ARBA00004141"/>
    </source>
</evidence>
<proteinExistence type="inferred from homology"/>
<protein>
    <recommendedName>
        <fullName evidence="5">NADH-quinone oxidoreductase subunit H</fullName>
        <ecNumber evidence="5">7.1.1.-</ecNumber>
    </recommendedName>
    <alternativeName>
        <fullName evidence="5">NADH dehydrogenase I subunit H</fullName>
    </alternativeName>
    <alternativeName>
        <fullName evidence="5">NDH-1 subunit H</fullName>
    </alternativeName>
</protein>
<evidence type="ECO:0000256" key="5">
    <source>
        <dbReference type="HAMAP-Rule" id="MF_01350"/>
    </source>
</evidence>
<evidence type="ECO:0000313" key="7">
    <source>
        <dbReference type="EMBL" id="WPX97636.1"/>
    </source>
</evidence>
<dbReference type="PROSITE" id="PS00668">
    <property type="entry name" value="COMPLEX1_ND1_2"/>
    <property type="match status" value="1"/>
</dbReference>
<evidence type="ECO:0000256" key="3">
    <source>
        <dbReference type="ARBA" id="ARBA00022989"/>
    </source>
</evidence>
<dbReference type="RefSeq" id="WP_323722292.1">
    <property type="nucleotide sequence ID" value="NZ_CP110343.1"/>
</dbReference>
<feature type="transmembrane region" description="Helical" evidence="5">
    <location>
        <begin position="70"/>
        <end position="90"/>
    </location>
</feature>
<sequence length="323" mass="35954">MSIIISSIILLLCILLVTAYLTLIERKLIGFMQLRVGPSMVGVFGILQPMADAIKLLFKEPIIPHKADKILFLVAPLITMTIALFAWVAIPIGGNFYISDLNLGILFVLSVSSLSVYSIILAGLASNSKYPFLAAIRATAQMLSYELTMGLCILSVVTIAGSGNLTDIVYMQVDMHWILRCLMLPIGLLFFICTLAETNRHPFDLAEAESELVAGYHSEYSSMQFAMFFLGEYANMALMSSLTTLLFLGGWSVPFGIQSLECIPSVIWFLVKTLGCLMLFIIVRGVLPRYRYDQLLKIGWGRLLPTSFILFMLVTVTKYYLTH</sequence>
<feature type="transmembrane region" description="Helical" evidence="5">
    <location>
        <begin position="145"/>
        <end position="165"/>
    </location>
</feature>
<feature type="transmembrane region" description="Helical" evidence="5">
    <location>
        <begin position="35"/>
        <end position="58"/>
    </location>
</feature>
<name>A0ABZ0UQW5_9RICK</name>
<gene>
    <name evidence="5" type="primary">nuoH</name>
    <name evidence="7" type="ORF">Fokcrypt_00145</name>
</gene>
<dbReference type="EC" id="7.1.1.-" evidence="5"/>
<comment type="subunit">
    <text evidence="5">NDH-1 is composed of 14 different subunits. Subunits NuoA, H, J, K, L, M, N constitute the membrane sector of the complex.</text>
</comment>
<evidence type="ECO:0000256" key="4">
    <source>
        <dbReference type="ARBA" id="ARBA00023136"/>
    </source>
</evidence>
<keyword evidence="5 6" id="KW-0520">NAD</keyword>
<dbReference type="NCBIfam" id="NF004741">
    <property type="entry name" value="PRK06076.1-2"/>
    <property type="match status" value="1"/>
</dbReference>
<dbReference type="Pfam" id="PF00146">
    <property type="entry name" value="NADHdh"/>
    <property type="match status" value="1"/>
</dbReference>
<accession>A0ABZ0UQW5</accession>
<keyword evidence="4 5" id="KW-0472">Membrane</keyword>
<dbReference type="Proteomes" id="UP001325140">
    <property type="component" value="Chromosome"/>
</dbReference>
<dbReference type="PANTHER" id="PTHR11432:SF3">
    <property type="entry name" value="NADH-UBIQUINONE OXIDOREDUCTASE CHAIN 1"/>
    <property type="match status" value="1"/>
</dbReference>
<comment type="subcellular location">
    <subcellularLocation>
        <location evidence="5 6">Cell membrane</location>
        <topology evidence="5 6">Multi-pass membrane protein</topology>
    </subcellularLocation>
    <subcellularLocation>
        <location evidence="1">Membrane</location>
        <topology evidence="1">Multi-pass membrane protein</topology>
    </subcellularLocation>
</comment>
<dbReference type="InterPro" id="IPR018086">
    <property type="entry name" value="NADH_UbQ_OxRdtase_su1_CS"/>
</dbReference>
<reference evidence="7" key="1">
    <citation type="submission" date="2022-10" db="EMBL/GenBank/DDBJ databases">
        <title>Host association and intracellularity evolved multiple times independently in the Rickettsiales.</title>
        <authorList>
            <person name="Castelli M."/>
            <person name="Nardi T."/>
            <person name="Gammuto L."/>
            <person name="Bellinzona G."/>
            <person name="Sabaneyeva E."/>
            <person name="Potekhin A."/>
            <person name="Serra V."/>
            <person name="Petroni G."/>
            <person name="Sassera D."/>
        </authorList>
    </citation>
    <scope>NUCLEOTIDE SEQUENCE [LARGE SCALE GENOMIC DNA]</scope>
    <source>
        <strain evidence="7">US_Bl 11III1</strain>
    </source>
</reference>
<feature type="transmembrane region" description="Helical" evidence="5">
    <location>
        <begin position="265"/>
        <end position="287"/>
    </location>
</feature>
<keyword evidence="5" id="KW-1003">Cell membrane</keyword>
<comment type="similarity">
    <text evidence="5 6">Belongs to the complex I subunit 1 family.</text>
</comment>
<feature type="transmembrane region" description="Helical" evidence="5">
    <location>
        <begin position="177"/>
        <end position="196"/>
    </location>
</feature>
<feature type="transmembrane region" description="Helical" evidence="5">
    <location>
        <begin position="299"/>
        <end position="321"/>
    </location>
</feature>
<dbReference type="HAMAP" id="MF_01350">
    <property type="entry name" value="NDH1_NuoH"/>
    <property type="match status" value="1"/>
</dbReference>
<dbReference type="EMBL" id="CP110343">
    <property type="protein sequence ID" value="WPX97636.1"/>
    <property type="molecule type" value="Genomic_DNA"/>
</dbReference>
<evidence type="ECO:0000313" key="8">
    <source>
        <dbReference type="Proteomes" id="UP001325140"/>
    </source>
</evidence>
<dbReference type="PROSITE" id="PS00667">
    <property type="entry name" value="COMPLEX1_ND1_1"/>
    <property type="match status" value="1"/>
</dbReference>
<dbReference type="InterPro" id="IPR001694">
    <property type="entry name" value="NADH_UbQ_OxRdtase_su1/FPO"/>
</dbReference>
<organism evidence="7 8">
    <name type="scientific">Candidatus Fokinia crypta</name>
    <dbReference type="NCBI Taxonomy" id="1920990"/>
    <lineage>
        <taxon>Bacteria</taxon>
        <taxon>Pseudomonadati</taxon>
        <taxon>Pseudomonadota</taxon>
        <taxon>Alphaproteobacteria</taxon>
        <taxon>Rickettsiales</taxon>
        <taxon>Candidatus Midichloriaceae</taxon>
        <taxon>Candidatus Fokinia</taxon>
    </lineage>
</organism>
<keyword evidence="5" id="KW-1278">Translocase</keyword>
<dbReference type="PANTHER" id="PTHR11432">
    <property type="entry name" value="NADH DEHYDROGENASE SUBUNIT 1"/>
    <property type="match status" value="1"/>
</dbReference>
<keyword evidence="5" id="KW-0830">Ubiquinone</keyword>
<feature type="transmembrane region" description="Helical" evidence="5">
    <location>
        <begin position="102"/>
        <end position="124"/>
    </location>
</feature>
<feature type="transmembrane region" description="Helical" evidence="5">
    <location>
        <begin position="233"/>
        <end position="253"/>
    </location>
</feature>
<evidence type="ECO:0000256" key="6">
    <source>
        <dbReference type="RuleBase" id="RU000471"/>
    </source>
</evidence>